<evidence type="ECO:0000313" key="3">
    <source>
        <dbReference type="Proteomes" id="UP000189299"/>
    </source>
</evidence>
<dbReference type="RefSeq" id="WP_077151748.1">
    <property type="nucleotide sequence ID" value="NZ_CABMMO010000011.1"/>
</dbReference>
<gene>
    <name evidence="2" type="ORF">BTN92_11040</name>
</gene>
<evidence type="ECO:0008006" key="4">
    <source>
        <dbReference type="Google" id="ProtNLM"/>
    </source>
</evidence>
<evidence type="ECO:0000313" key="2">
    <source>
        <dbReference type="EMBL" id="ONN42053.1"/>
    </source>
</evidence>
<sequence>MSEQLFVCNKCGTYTPLVQKSDRLPDSVEHHYAECQSCGYRSTFFYTNPKIKALLNKQKNTPFLTKKKERLTKEIKKHMDKLRNKIESEEGNHAEIKSS</sequence>
<evidence type="ECO:0000256" key="1">
    <source>
        <dbReference type="SAM" id="Coils"/>
    </source>
</evidence>
<organism evidence="2 3">
    <name type="scientific">Enterococcus mundtii</name>
    <dbReference type="NCBI Taxonomy" id="53346"/>
    <lineage>
        <taxon>Bacteria</taxon>
        <taxon>Bacillati</taxon>
        <taxon>Bacillota</taxon>
        <taxon>Bacilli</taxon>
        <taxon>Lactobacillales</taxon>
        <taxon>Enterococcaceae</taxon>
        <taxon>Enterococcus</taxon>
    </lineage>
</organism>
<name>A0A1V2UFF5_ENTMU</name>
<reference evidence="2 3" key="1">
    <citation type="submission" date="2016-12" db="EMBL/GenBank/DDBJ databases">
        <authorList>
            <person name="Song W.-J."/>
            <person name="Kurnit D.M."/>
        </authorList>
    </citation>
    <scope>NUCLEOTIDE SEQUENCE [LARGE SCALE GENOMIC DNA]</scope>
    <source>
        <strain evidence="2 3">CGB1038-1_S1</strain>
    </source>
</reference>
<protein>
    <recommendedName>
        <fullName evidence="4">Transglycosylase</fullName>
    </recommendedName>
</protein>
<dbReference type="EMBL" id="MSTR01000011">
    <property type="protein sequence ID" value="ONN42053.1"/>
    <property type="molecule type" value="Genomic_DNA"/>
</dbReference>
<feature type="coiled-coil region" evidence="1">
    <location>
        <begin position="68"/>
        <end position="99"/>
    </location>
</feature>
<dbReference type="AlphaFoldDB" id="A0A1V2UFF5"/>
<accession>A0A1V2UFF5</accession>
<comment type="caution">
    <text evidence="2">The sequence shown here is derived from an EMBL/GenBank/DDBJ whole genome shotgun (WGS) entry which is preliminary data.</text>
</comment>
<proteinExistence type="predicted"/>
<keyword evidence="1" id="KW-0175">Coiled coil</keyword>
<dbReference type="Proteomes" id="UP000189299">
    <property type="component" value="Unassembled WGS sequence"/>
</dbReference>
<dbReference type="OrthoDB" id="2193724at2"/>